<dbReference type="SUPFAM" id="SSF101353">
    <property type="entry name" value="Putative anticodon-binding domain of alanyl-tRNA synthetase (AlaRS)"/>
    <property type="match status" value="1"/>
</dbReference>
<dbReference type="InterPro" id="IPR018165">
    <property type="entry name" value="Ala-tRNA-synth_IIc_core"/>
</dbReference>
<dbReference type="CDD" id="cd00673">
    <property type="entry name" value="AlaRS_core"/>
    <property type="match status" value="1"/>
</dbReference>
<keyword evidence="2 11" id="KW-0820">tRNA-binding</keyword>
<evidence type="ECO:0000256" key="6">
    <source>
        <dbReference type="ARBA" id="ARBA00022833"/>
    </source>
</evidence>
<dbReference type="Proteomes" id="UP000033562">
    <property type="component" value="Unassembled WGS sequence"/>
</dbReference>
<comment type="cofactor">
    <cofactor evidence="11">
        <name>Zn(2+)</name>
        <dbReference type="ChEBI" id="CHEBI:29105"/>
    </cofactor>
    <text evidence="11">Binds 1 zinc ion per subunit.</text>
</comment>
<dbReference type="InterPro" id="IPR012947">
    <property type="entry name" value="tRNA_SAD"/>
</dbReference>
<comment type="catalytic activity">
    <reaction evidence="11">
        <text>tRNA(Ala) + L-alanine + ATP = L-alanyl-tRNA(Ala) + AMP + diphosphate</text>
        <dbReference type="Rhea" id="RHEA:12540"/>
        <dbReference type="Rhea" id="RHEA-COMP:9657"/>
        <dbReference type="Rhea" id="RHEA-COMP:9923"/>
        <dbReference type="ChEBI" id="CHEBI:30616"/>
        <dbReference type="ChEBI" id="CHEBI:33019"/>
        <dbReference type="ChEBI" id="CHEBI:57972"/>
        <dbReference type="ChEBI" id="CHEBI:78442"/>
        <dbReference type="ChEBI" id="CHEBI:78497"/>
        <dbReference type="ChEBI" id="CHEBI:456215"/>
        <dbReference type="EC" id="6.1.1.7"/>
    </reaction>
</comment>
<dbReference type="InterPro" id="IPR009000">
    <property type="entry name" value="Transl_B-barrel_sf"/>
</dbReference>
<feature type="binding site" evidence="11">
    <location>
        <position position="681"/>
    </location>
    <ligand>
        <name>Zn(2+)</name>
        <dbReference type="ChEBI" id="CHEBI:29105"/>
    </ligand>
</feature>
<keyword evidence="7 11" id="KW-0067">ATP-binding</keyword>
<dbReference type="InterPro" id="IPR018163">
    <property type="entry name" value="Thr/Ala-tRNA-synth_IIc_edit"/>
</dbReference>
<dbReference type="SUPFAM" id="SSF55186">
    <property type="entry name" value="ThrRS/AlaRS common domain"/>
    <property type="match status" value="1"/>
</dbReference>
<evidence type="ECO:0000256" key="1">
    <source>
        <dbReference type="ARBA" id="ARBA00008226"/>
    </source>
</evidence>
<proteinExistence type="inferred from homology"/>
<dbReference type="PANTHER" id="PTHR11777:SF9">
    <property type="entry name" value="ALANINE--TRNA LIGASE, CYTOPLASMIC"/>
    <property type="match status" value="1"/>
</dbReference>
<name>A0A0F3NPA8_9RICK</name>
<dbReference type="NCBIfam" id="TIGR00344">
    <property type="entry name" value="alaS"/>
    <property type="match status" value="1"/>
</dbReference>
<dbReference type="InterPro" id="IPR050058">
    <property type="entry name" value="Ala-tRNA_ligase"/>
</dbReference>
<dbReference type="InterPro" id="IPR018162">
    <property type="entry name" value="Ala-tRNA-ligase_IIc_anticod-bd"/>
</dbReference>
<dbReference type="FunFam" id="3.30.930.10:FF:000004">
    <property type="entry name" value="Alanine--tRNA ligase"/>
    <property type="match status" value="1"/>
</dbReference>
<evidence type="ECO:0000256" key="3">
    <source>
        <dbReference type="ARBA" id="ARBA00022598"/>
    </source>
</evidence>
<evidence type="ECO:0000259" key="12">
    <source>
        <dbReference type="PROSITE" id="PS50860"/>
    </source>
</evidence>
<dbReference type="Gene3D" id="2.40.30.130">
    <property type="match status" value="1"/>
</dbReference>
<dbReference type="Pfam" id="PF07973">
    <property type="entry name" value="tRNA_SAD"/>
    <property type="match status" value="1"/>
</dbReference>
<dbReference type="GO" id="GO:0005524">
    <property type="term" value="F:ATP binding"/>
    <property type="evidence" value="ECO:0007669"/>
    <property type="project" value="UniProtKB-UniRule"/>
</dbReference>
<dbReference type="InterPro" id="IPR045864">
    <property type="entry name" value="aa-tRNA-synth_II/BPL/LPL"/>
</dbReference>
<dbReference type="GO" id="GO:0000049">
    <property type="term" value="F:tRNA binding"/>
    <property type="evidence" value="ECO:0007669"/>
    <property type="project" value="UniProtKB-KW"/>
</dbReference>
<dbReference type="PATRIC" id="fig|1359163.3.peg.908"/>
<evidence type="ECO:0000256" key="4">
    <source>
        <dbReference type="ARBA" id="ARBA00022723"/>
    </source>
</evidence>
<dbReference type="GO" id="GO:0006419">
    <property type="term" value="P:alanyl-tRNA aminoacylation"/>
    <property type="evidence" value="ECO:0007669"/>
    <property type="project" value="UniProtKB-UniRule"/>
</dbReference>
<accession>A0A0F3NPA8</accession>
<dbReference type="GO" id="GO:0002161">
    <property type="term" value="F:aminoacyl-tRNA deacylase activity"/>
    <property type="evidence" value="ECO:0007669"/>
    <property type="project" value="TreeGrafter"/>
</dbReference>
<dbReference type="EC" id="6.1.1.7" evidence="11"/>
<dbReference type="HAMAP" id="MF_00036_B">
    <property type="entry name" value="Ala_tRNA_synth_B"/>
    <property type="match status" value="1"/>
</dbReference>
<dbReference type="STRING" id="1359163.NLO413_0935"/>
<dbReference type="Gene3D" id="3.10.310.40">
    <property type="match status" value="1"/>
</dbReference>
<dbReference type="GO" id="GO:0008270">
    <property type="term" value="F:zinc ion binding"/>
    <property type="evidence" value="ECO:0007669"/>
    <property type="project" value="UniProtKB-UniRule"/>
</dbReference>
<evidence type="ECO:0000313" key="13">
    <source>
        <dbReference type="EMBL" id="KJV69542.1"/>
    </source>
</evidence>
<dbReference type="Pfam" id="PF01411">
    <property type="entry name" value="tRNA-synt_2c"/>
    <property type="match status" value="1"/>
</dbReference>
<comment type="similarity">
    <text evidence="1 11">Belongs to the class-II aminoacyl-tRNA synthetase family.</text>
</comment>
<evidence type="ECO:0000256" key="8">
    <source>
        <dbReference type="ARBA" id="ARBA00022884"/>
    </source>
</evidence>
<sequence length="885" mass="99863">MHNSSISNIRKKFIDFFAKHDHKIFPSSSLMTKDDPSLLFTNAGMVPFKKLFTSIQDVDVKMAASSQKCLRVGGKHNDFENVGHTNRHHTFFEMLGNFSFGGYFKEKAIELAWKFITQELCLEKDRLYFTVYHSDDEAFKCWKKVSGCSDDRIIKISTSDNFWSMGNVGPCGPCSEIFYDYGDDIEGGLPGTCNEGNGRFTEIWNLVFMQYNRDDNSDDLHILPRKCIDTGMGLERITAVMQGVKDNYDIDMFKALIEASKEYSDNSTNQLAHRVIADHVRSAAFLISEGITPGNDGRSYILRRIIRRAARYAYQLGCKDALMHKVVPIILDKNSAGYMGDVYPELIRAQDLIISVLKLEEEGFFDTLRRGLLLLTKEISFLSPGDTLSGDIAFKLYDTYGFPLDITLDVVREKKLKFDQEGFYHNMQIQKNRSREYWLNSENESVGNVWFELLNKYKETKFVGYDTLGSSASVLAIVCDNYMMKSIDKDKAIDVLLNNTPFYAEAGGQQGDRGVLTVTLRNGSDLSLQYSVIEVLDTKKVLNSLHVHKCVVRNGILSVGDIVYAEVDGKRRKKLQSNHSATHLLHYALKLIIDQCVIQKGSLVTAEKLRFDFNCSSALTREQIDLVEDKVNDLIRENYSTIIDFSTFDDANAKGAVALFGEKYNNDNVRIVSIGDSKELCCGTHVRYTGEIGLFKIVSESSIAFGVRRIEAVTGQAAIDYLRDRDEILCKISDYLCIPFNQVIGQIEKLSQEKQKITKTLYKTYCHIIEQQLKTLVLGNNKLCYAIFNNIPVDIIKKFVVGIKSTNLIVAVSTKINNKALFVISVGEDLKDKLSALKFLTIFNTFNGKGGGNAHLLQASIDIGYTEEAMLMIQNEISKILIDNA</sequence>
<dbReference type="Gene3D" id="3.30.980.10">
    <property type="entry name" value="Threonyl-trna Synthetase, Chain A, domain 2"/>
    <property type="match status" value="1"/>
</dbReference>
<dbReference type="OrthoDB" id="9803884at2"/>
<dbReference type="InterPro" id="IPR023033">
    <property type="entry name" value="Ala_tRNA_ligase_euk/bac"/>
</dbReference>
<comment type="subcellular location">
    <subcellularLocation>
        <location evidence="11">Cytoplasm</location>
    </subcellularLocation>
</comment>
<keyword evidence="8 11" id="KW-0694">RNA-binding</keyword>
<keyword evidence="10 11" id="KW-0030">Aminoacyl-tRNA synthetase</keyword>
<evidence type="ECO:0000256" key="10">
    <source>
        <dbReference type="ARBA" id="ARBA00023146"/>
    </source>
</evidence>
<evidence type="ECO:0000256" key="9">
    <source>
        <dbReference type="ARBA" id="ARBA00022917"/>
    </source>
</evidence>
<keyword evidence="3 11" id="KW-0436">Ligase</keyword>
<dbReference type="Gene3D" id="3.30.54.20">
    <property type="match status" value="1"/>
</dbReference>
<evidence type="ECO:0000256" key="5">
    <source>
        <dbReference type="ARBA" id="ARBA00022741"/>
    </source>
</evidence>
<organism evidence="13 14">
    <name type="scientific">Candidatus Neoehrlichia procyonis str. RAC413</name>
    <dbReference type="NCBI Taxonomy" id="1359163"/>
    <lineage>
        <taxon>Bacteria</taxon>
        <taxon>Pseudomonadati</taxon>
        <taxon>Pseudomonadota</taxon>
        <taxon>Alphaproteobacteria</taxon>
        <taxon>Rickettsiales</taxon>
        <taxon>Anaplasmataceae</taxon>
        <taxon>Candidatus Neoehrlichia</taxon>
    </lineage>
</organism>
<dbReference type="GO" id="GO:0005829">
    <property type="term" value="C:cytosol"/>
    <property type="evidence" value="ECO:0007669"/>
    <property type="project" value="TreeGrafter"/>
</dbReference>
<feature type="binding site" evidence="11">
    <location>
        <position position="579"/>
    </location>
    <ligand>
        <name>Zn(2+)</name>
        <dbReference type="ChEBI" id="CHEBI:29105"/>
    </ligand>
</feature>
<feature type="domain" description="Alanyl-transfer RNA synthetases family profile" evidence="12">
    <location>
        <begin position="4"/>
        <end position="724"/>
    </location>
</feature>
<dbReference type="PANTHER" id="PTHR11777">
    <property type="entry name" value="ALANYL-TRNA SYNTHETASE"/>
    <property type="match status" value="1"/>
</dbReference>
<gene>
    <name evidence="11 13" type="primary">alaS</name>
    <name evidence="13" type="ORF">NLO413_0935</name>
</gene>
<comment type="caution">
    <text evidence="13">The sequence shown here is derived from an EMBL/GenBank/DDBJ whole genome shotgun (WGS) entry which is preliminary data.</text>
</comment>
<dbReference type="EMBL" id="LANX01000001">
    <property type="protein sequence ID" value="KJV69542.1"/>
    <property type="molecule type" value="Genomic_DNA"/>
</dbReference>
<dbReference type="SMART" id="SM00863">
    <property type="entry name" value="tRNA_SAD"/>
    <property type="match status" value="1"/>
</dbReference>
<keyword evidence="11" id="KW-0963">Cytoplasm</keyword>
<keyword evidence="6 11" id="KW-0862">Zinc</keyword>
<dbReference type="GO" id="GO:0004813">
    <property type="term" value="F:alanine-tRNA ligase activity"/>
    <property type="evidence" value="ECO:0007669"/>
    <property type="project" value="UniProtKB-UniRule"/>
</dbReference>
<dbReference type="InterPro" id="IPR002318">
    <property type="entry name" value="Ala-tRNA-lgiase_IIc"/>
</dbReference>
<feature type="binding site" evidence="11">
    <location>
        <position position="685"/>
    </location>
    <ligand>
        <name>Zn(2+)</name>
        <dbReference type="ChEBI" id="CHEBI:29105"/>
    </ligand>
</feature>
<reference evidence="13 14" key="1">
    <citation type="submission" date="2015-02" db="EMBL/GenBank/DDBJ databases">
        <title>Genome Sequencing of Rickettsiales.</title>
        <authorList>
            <person name="Daugherty S.C."/>
            <person name="Su Q."/>
            <person name="Abolude K."/>
            <person name="Beier-Sexton M."/>
            <person name="Carlyon J.A."/>
            <person name="Carter R."/>
            <person name="Day N.P."/>
            <person name="Dumler S.J."/>
            <person name="Dyachenko V."/>
            <person name="Godinez A."/>
            <person name="Kurtti T.J."/>
            <person name="Lichay M."/>
            <person name="Mullins K.E."/>
            <person name="Ott S."/>
            <person name="Pappas-Brown V."/>
            <person name="Paris D.H."/>
            <person name="Patel P."/>
            <person name="Richards A.L."/>
            <person name="Sadzewicz L."/>
            <person name="Sears K."/>
            <person name="Seidman D."/>
            <person name="Sengamalay N."/>
            <person name="Stenos J."/>
            <person name="Tallon L.J."/>
            <person name="Vincent G."/>
            <person name="Fraser C.M."/>
            <person name="Munderloh U."/>
            <person name="Dunning-Hotopp J.C."/>
        </authorList>
    </citation>
    <scope>NUCLEOTIDE SEQUENCE [LARGE SCALE GENOMIC DNA]</scope>
    <source>
        <strain evidence="13 14">RAC413</strain>
    </source>
</reference>
<dbReference type="AlphaFoldDB" id="A0A0F3NPA8"/>
<dbReference type="InterPro" id="IPR018164">
    <property type="entry name" value="Ala-tRNA-synth_IIc_N"/>
</dbReference>
<feature type="binding site" evidence="11">
    <location>
        <position position="583"/>
    </location>
    <ligand>
        <name>Zn(2+)</name>
        <dbReference type="ChEBI" id="CHEBI:29105"/>
    </ligand>
</feature>
<dbReference type="Gene3D" id="3.30.930.10">
    <property type="entry name" value="Bira Bifunctional Protein, Domain 2"/>
    <property type="match status" value="1"/>
</dbReference>
<keyword evidence="5 11" id="KW-0547">Nucleotide-binding</keyword>
<evidence type="ECO:0000313" key="14">
    <source>
        <dbReference type="Proteomes" id="UP000033562"/>
    </source>
</evidence>
<evidence type="ECO:0000256" key="11">
    <source>
        <dbReference type="HAMAP-Rule" id="MF_00036"/>
    </source>
</evidence>
<keyword evidence="9 11" id="KW-0648">Protein biosynthesis</keyword>
<dbReference type="PRINTS" id="PR00980">
    <property type="entry name" value="TRNASYNTHALA"/>
</dbReference>
<dbReference type="SUPFAM" id="SSF50447">
    <property type="entry name" value="Translation proteins"/>
    <property type="match status" value="1"/>
</dbReference>
<evidence type="ECO:0000256" key="7">
    <source>
        <dbReference type="ARBA" id="ARBA00022840"/>
    </source>
</evidence>
<dbReference type="RefSeq" id="WP_045809226.1">
    <property type="nucleotide sequence ID" value="NZ_LANX01000001.1"/>
</dbReference>
<keyword evidence="4 11" id="KW-0479">Metal-binding</keyword>
<protein>
    <recommendedName>
        <fullName evidence="11">Alanine--tRNA ligase</fullName>
        <ecNumber evidence="11">6.1.1.7</ecNumber>
    </recommendedName>
    <alternativeName>
        <fullName evidence="11">Alanyl-tRNA synthetase</fullName>
        <shortName evidence="11">AlaRS</shortName>
    </alternativeName>
</protein>
<evidence type="ECO:0000256" key="2">
    <source>
        <dbReference type="ARBA" id="ARBA00022555"/>
    </source>
</evidence>
<dbReference type="PROSITE" id="PS50860">
    <property type="entry name" value="AA_TRNA_LIGASE_II_ALA"/>
    <property type="match status" value="1"/>
</dbReference>
<comment type="domain">
    <text evidence="11">Consists of three domains; the N-terminal catalytic domain, the editing domain and the C-terminal C-Ala domain. The editing domain removes incorrectly charged amino acids, while the C-Ala domain, along with tRNA(Ala), serves as a bridge to cooperatively bring together the editing and aminoacylation centers thus stimulating deacylation of misacylated tRNAs.</text>
</comment>
<comment type="function">
    <text evidence="11">Catalyzes the attachment of alanine to tRNA(Ala) in a two-step reaction: alanine is first activated by ATP to form Ala-AMP and then transferred to the acceptor end of tRNA(Ala). Also edits incorrectly charged Ser-tRNA(Ala) and Gly-tRNA(Ala) via its editing domain.</text>
</comment>
<keyword evidence="14" id="KW-1185">Reference proteome</keyword>
<dbReference type="FunFam" id="3.30.980.10:FF:000004">
    <property type="entry name" value="Alanine--tRNA ligase, cytoplasmic"/>
    <property type="match status" value="1"/>
</dbReference>
<dbReference type="SUPFAM" id="SSF55681">
    <property type="entry name" value="Class II aaRS and biotin synthetases"/>
    <property type="match status" value="1"/>
</dbReference>